<sequence>MVEHKQSSPEPPTTQDLSLVIHGVGTDYMEAKEMNPGEALMFDEMFLTNGKEVSTQISVLDQVDASTILQKSFIRNESIPQFILHNRQESYEQLEMDEIHVPRFLKVFELKNVHMSVRRFLFDIGATLDAVNSVYFQPMGDAIISGRNMSFMPPCNDLQGWILKKSMEMVKSDDEKLITSCVRISCYNLANRWNIQPCRILLHFLVYCAKGVLSKSIYASTVINSSDDLYEILKQVVEEVRFKLDLQMITNCDEQCTRRRMYAFDNDTGELAATRSTTNFTTLTHMVDLRNNLQPMVTSQEWIDFPYLQKSRGRKFFFSSSVEKHVFWTDHKRNFSFFIIDNALPGIEVRKYVIEFVLHCIACHTNKVLRTSKGLFYKAGMLTIEVTYSIFSKLNQNEACIRGSMREERKIWNGAKFISGKMVESALVIHGVYMDLSHDVRKLTVFGDDLMIYLLTGRPQFGQSKGRTKADEPVSSEKRITYFCHSLWATVGNEIDGVYKVAILNRNTPFLLVLFWKKLSQLAETSIERVEKNSYILSNSSYRNNLDEIVFETEFELEIANVYLKLQHTSFALRRDLKLLATMEKKLDFFSGLKDESIPKKQKQPQQPWPPYMAQPESLIVRSGSVKPIGEALAPLMEGPDSDGGEVEDSKRVGSGLGQ</sequence>
<dbReference type="Pfam" id="PF04937">
    <property type="entry name" value="DUF659"/>
    <property type="match status" value="1"/>
</dbReference>
<dbReference type="SUPFAM" id="SSF101353">
    <property type="entry name" value="Putative anticodon-binding domain of alanyl-tRNA synthetase (AlaRS)"/>
    <property type="match status" value="1"/>
</dbReference>
<dbReference type="Proteomes" id="UP001472677">
    <property type="component" value="Unassembled WGS sequence"/>
</dbReference>
<feature type="region of interest" description="Disordered" evidence="1">
    <location>
        <begin position="631"/>
        <end position="659"/>
    </location>
</feature>
<organism evidence="3 4">
    <name type="scientific">Hibiscus sabdariffa</name>
    <name type="common">roselle</name>
    <dbReference type="NCBI Taxonomy" id="183260"/>
    <lineage>
        <taxon>Eukaryota</taxon>
        <taxon>Viridiplantae</taxon>
        <taxon>Streptophyta</taxon>
        <taxon>Embryophyta</taxon>
        <taxon>Tracheophyta</taxon>
        <taxon>Spermatophyta</taxon>
        <taxon>Magnoliopsida</taxon>
        <taxon>eudicotyledons</taxon>
        <taxon>Gunneridae</taxon>
        <taxon>Pentapetalae</taxon>
        <taxon>rosids</taxon>
        <taxon>malvids</taxon>
        <taxon>Malvales</taxon>
        <taxon>Malvaceae</taxon>
        <taxon>Malvoideae</taxon>
        <taxon>Hibiscus</taxon>
    </lineage>
</organism>
<gene>
    <name evidence="3" type="ORF">V6N12_016490</name>
</gene>
<accession>A0ABR2CE66</accession>
<proteinExistence type="predicted"/>
<name>A0ABR2CE66_9ROSI</name>
<reference evidence="3 4" key="1">
    <citation type="journal article" date="2024" name="G3 (Bethesda)">
        <title>Genome assembly of Hibiscus sabdariffa L. provides insights into metabolisms of medicinal natural products.</title>
        <authorList>
            <person name="Kim T."/>
        </authorList>
    </citation>
    <scope>NUCLEOTIDE SEQUENCE [LARGE SCALE GENOMIC DNA]</scope>
    <source>
        <strain evidence="3">TK-2024</strain>
        <tissue evidence="3">Old leaves</tissue>
    </source>
</reference>
<evidence type="ECO:0000313" key="4">
    <source>
        <dbReference type="Proteomes" id="UP001472677"/>
    </source>
</evidence>
<feature type="domain" description="DUF659" evidence="2">
    <location>
        <begin position="156"/>
        <end position="258"/>
    </location>
</feature>
<evidence type="ECO:0000256" key="1">
    <source>
        <dbReference type="SAM" id="MobiDB-lite"/>
    </source>
</evidence>
<dbReference type="InterPro" id="IPR007021">
    <property type="entry name" value="DUF659"/>
</dbReference>
<dbReference type="InterPro" id="IPR018162">
    <property type="entry name" value="Ala-tRNA-ligase_IIc_anticod-bd"/>
</dbReference>
<keyword evidence="4" id="KW-1185">Reference proteome</keyword>
<protein>
    <recommendedName>
        <fullName evidence="2">DUF659 domain-containing protein</fullName>
    </recommendedName>
</protein>
<comment type="caution">
    <text evidence="3">The sequence shown here is derived from an EMBL/GenBank/DDBJ whole genome shotgun (WGS) entry which is preliminary data.</text>
</comment>
<evidence type="ECO:0000313" key="3">
    <source>
        <dbReference type="EMBL" id="KAK8517648.1"/>
    </source>
</evidence>
<evidence type="ECO:0000259" key="2">
    <source>
        <dbReference type="Pfam" id="PF04937"/>
    </source>
</evidence>
<dbReference type="EMBL" id="JBBPBM010000055">
    <property type="protein sequence ID" value="KAK8517648.1"/>
    <property type="molecule type" value="Genomic_DNA"/>
</dbReference>